<feature type="compositionally biased region" description="Basic and acidic residues" evidence="1">
    <location>
        <begin position="1"/>
        <end position="15"/>
    </location>
</feature>
<reference evidence="3" key="1">
    <citation type="journal article" date="2019" name="Int. J. Syst. Evol. Microbiol.">
        <title>The Global Catalogue of Microorganisms (GCM) 10K type strain sequencing project: providing services to taxonomists for standard genome sequencing and annotation.</title>
        <authorList>
            <consortium name="The Broad Institute Genomics Platform"/>
            <consortium name="The Broad Institute Genome Sequencing Center for Infectious Disease"/>
            <person name="Wu L."/>
            <person name="Ma J."/>
        </authorList>
    </citation>
    <scope>NUCLEOTIDE SEQUENCE [LARGE SCALE GENOMIC DNA]</scope>
    <source>
        <strain evidence="3">JCM 4376</strain>
    </source>
</reference>
<evidence type="ECO:0000313" key="2">
    <source>
        <dbReference type="EMBL" id="GGV87752.1"/>
    </source>
</evidence>
<sequence>MDGEEEGKTAHRESGPTDQGGEEGAKRTRKEKHCEHEEAPMMCDGRRMHGRRTLTVVEVRRARQTAPSTDQNLDGRDPGPSDEHHNEHPEMLASCGRRAPDVSSAQ</sequence>
<accession>A0ABQ2W0G1</accession>
<gene>
    <name evidence="2" type="ORF">GCM10015535_37590</name>
</gene>
<dbReference type="EMBL" id="BMTF01000012">
    <property type="protein sequence ID" value="GGV87752.1"/>
    <property type="molecule type" value="Genomic_DNA"/>
</dbReference>
<feature type="compositionally biased region" description="Basic and acidic residues" evidence="1">
    <location>
        <begin position="32"/>
        <end position="47"/>
    </location>
</feature>
<feature type="region of interest" description="Disordered" evidence="1">
    <location>
        <begin position="1"/>
        <end position="106"/>
    </location>
</feature>
<protein>
    <submittedName>
        <fullName evidence="2">Uncharacterized protein</fullName>
    </submittedName>
</protein>
<name>A0ABQ2W0G1_9ACTN</name>
<evidence type="ECO:0000313" key="3">
    <source>
        <dbReference type="Proteomes" id="UP000660675"/>
    </source>
</evidence>
<evidence type="ECO:0000256" key="1">
    <source>
        <dbReference type="SAM" id="MobiDB-lite"/>
    </source>
</evidence>
<feature type="compositionally biased region" description="Basic and acidic residues" evidence="1">
    <location>
        <begin position="73"/>
        <end position="90"/>
    </location>
</feature>
<dbReference type="Proteomes" id="UP000660675">
    <property type="component" value="Unassembled WGS sequence"/>
</dbReference>
<comment type="caution">
    <text evidence="2">The sequence shown here is derived from an EMBL/GenBank/DDBJ whole genome shotgun (WGS) entry which is preliminary data.</text>
</comment>
<keyword evidence="3" id="KW-1185">Reference proteome</keyword>
<organism evidence="2 3">
    <name type="scientific">Streptomyces gelaticus</name>
    <dbReference type="NCBI Taxonomy" id="285446"/>
    <lineage>
        <taxon>Bacteria</taxon>
        <taxon>Bacillati</taxon>
        <taxon>Actinomycetota</taxon>
        <taxon>Actinomycetes</taxon>
        <taxon>Kitasatosporales</taxon>
        <taxon>Streptomycetaceae</taxon>
        <taxon>Streptomyces</taxon>
    </lineage>
</organism>
<proteinExistence type="predicted"/>